<keyword evidence="3" id="KW-1185">Reference proteome</keyword>
<dbReference type="RefSeq" id="WP_377213803.1">
    <property type="nucleotide sequence ID" value="NZ_JBHTJV010000026.1"/>
</dbReference>
<reference evidence="3" key="1">
    <citation type="journal article" date="2019" name="Int. J. Syst. Evol. Microbiol.">
        <title>The Global Catalogue of Microorganisms (GCM) 10K type strain sequencing project: providing services to taxonomists for standard genome sequencing and annotation.</title>
        <authorList>
            <consortium name="The Broad Institute Genomics Platform"/>
            <consortium name="The Broad Institute Genome Sequencing Center for Infectious Disease"/>
            <person name="Wu L."/>
            <person name="Ma J."/>
        </authorList>
    </citation>
    <scope>NUCLEOTIDE SEQUENCE [LARGE SCALE GENOMIC DNA]</scope>
    <source>
        <strain evidence="3">CCUG 60023</strain>
    </source>
</reference>
<dbReference type="InterPro" id="IPR010753">
    <property type="entry name" value="DUF1330"/>
</dbReference>
<sequence length="140" mass="15603">MADAFIDPDRGVFKALRELPLDHPVEMLNLVRLRQRAAYADGRDATGAEAYAAYGRESGPIFRKVGGEIIWSATPELMLIGPQEERWDVAFVARYPTGQAFLDMVYDPAYQAIVFHRQAAVETSRLLRTKPKDAASEGFG</sequence>
<name>A0ABW3FIL5_9HYPH</name>
<evidence type="ECO:0000259" key="1">
    <source>
        <dbReference type="Pfam" id="PF07045"/>
    </source>
</evidence>
<dbReference type="PANTHER" id="PTHR40257:SF1">
    <property type="entry name" value="DUF1330 DOMAIN-CONTAINING PROTEIN"/>
    <property type="match status" value="1"/>
</dbReference>
<evidence type="ECO:0000313" key="2">
    <source>
        <dbReference type="EMBL" id="MFD0917950.1"/>
    </source>
</evidence>
<protein>
    <submittedName>
        <fullName evidence="2">DUF1330 domain-containing protein</fullName>
    </submittedName>
</protein>
<feature type="domain" description="DUF1330" evidence="1">
    <location>
        <begin position="45"/>
        <end position="124"/>
    </location>
</feature>
<dbReference type="PANTHER" id="PTHR40257">
    <property type="match status" value="1"/>
</dbReference>
<organism evidence="2 3">
    <name type="scientific">Pseudahrensia aquimaris</name>
    <dbReference type="NCBI Taxonomy" id="744461"/>
    <lineage>
        <taxon>Bacteria</taxon>
        <taxon>Pseudomonadati</taxon>
        <taxon>Pseudomonadota</taxon>
        <taxon>Alphaproteobacteria</taxon>
        <taxon>Hyphomicrobiales</taxon>
        <taxon>Ahrensiaceae</taxon>
        <taxon>Pseudahrensia</taxon>
    </lineage>
</organism>
<dbReference type="Gene3D" id="3.30.70.100">
    <property type="match status" value="1"/>
</dbReference>
<dbReference type="EMBL" id="JBHTJV010000026">
    <property type="protein sequence ID" value="MFD0917950.1"/>
    <property type="molecule type" value="Genomic_DNA"/>
</dbReference>
<dbReference type="Pfam" id="PF07045">
    <property type="entry name" value="DUF1330"/>
    <property type="match status" value="1"/>
</dbReference>
<evidence type="ECO:0000313" key="3">
    <source>
        <dbReference type="Proteomes" id="UP001597101"/>
    </source>
</evidence>
<dbReference type="SUPFAM" id="SSF54909">
    <property type="entry name" value="Dimeric alpha+beta barrel"/>
    <property type="match status" value="1"/>
</dbReference>
<gene>
    <name evidence="2" type="ORF">ACFQ14_16210</name>
</gene>
<dbReference type="InterPro" id="IPR011008">
    <property type="entry name" value="Dimeric_a/b-barrel"/>
</dbReference>
<comment type="caution">
    <text evidence="2">The sequence shown here is derived from an EMBL/GenBank/DDBJ whole genome shotgun (WGS) entry which is preliminary data.</text>
</comment>
<dbReference type="Proteomes" id="UP001597101">
    <property type="component" value="Unassembled WGS sequence"/>
</dbReference>
<accession>A0ABW3FIL5</accession>
<proteinExistence type="predicted"/>